<reference evidence="2 3" key="1">
    <citation type="submission" date="2016-06" db="EMBL/GenBank/DDBJ databases">
        <authorList>
            <person name="Kjaerup R.B."/>
            <person name="Dalgaard T.S."/>
            <person name="Juul-Madsen H.R."/>
        </authorList>
    </citation>
    <scope>NUCLEOTIDE SEQUENCE [LARGE SCALE GENOMIC DNA]</scope>
    <source>
        <strain evidence="2 3">CECT 8886</strain>
    </source>
</reference>
<evidence type="ECO:0000313" key="3">
    <source>
        <dbReference type="Proteomes" id="UP000092544"/>
    </source>
</evidence>
<dbReference type="Pfam" id="PF01590">
    <property type="entry name" value="GAF"/>
    <property type="match status" value="1"/>
</dbReference>
<evidence type="ECO:0000259" key="1">
    <source>
        <dbReference type="PROSITE" id="PS50883"/>
    </source>
</evidence>
<dbReference type="Pfam" id="PF00563">
    <property type="entry name" value="EAL"/>
    <property type="match status" value="1"/>
</dbReference>
<protein>
    <submittedName>
        <fullName evidence="2">Putative cyclic-di-GMP phosphodiesterase AdrB</fullName>
        <ecNumber evidence="2">3.1.4.52</ecNumber>
    </submittedName>
</protein>
<keyword evidence="3" id="KW-1185">Reference proteome</keyword>
<evidence type="ECO:0000313" key="2">
    <source>
        <dbReference type="EMBL" id="SBS30834.1"/>
    </source>
</evidence>
<dbReference type="PANTHER" id="PTHR33121:SF76">
    <property type="entry name" value="SIGNALING PROTEIN"/>
    <property type="match status" value="1"/>
</dbReference>
<organism evidence="2 3">
    <name type="scientific">Marinomonas spartinae</name>
    <dbReference type="NCBI Taxonomy" id="1792290"/>
    <lineage>
        <taxon>Bacteria</taxon>
        <taxon>Pseudomonadati</taxon>
        <taxon>Pseudomonadota</taxon>
        <taxon>Gammaproteobacteria</taxon>
        <taxon>Oceanospirillales</taxon>
        <taxon>Oceanospirillaceae</taxon>
        <taxon>Marinomonas</taxon>
    </lineage>
</organism>
<dbReference type="Gene3D" id="3.20.20.450">
    <property type="entry name" value="EAL domain"/>
    <property type="match status" value="1"/>
</dbReference>
<dbReference type="OrthoDB" id="1673646at2"/>
<dbReference type="InterPro" id="IPR050706">
    <property type="entry name" value="Cyclic-di-GMP_PDE-like"/>
</dbReference>
<dbReference type="AlphaFoldDB" id="A0A1A8TFX5"/>
<dbReference type="SMART" id="SM00065">
    <property type="entry name" value="GAF"/>
    <property type="match status" value="1"/>
</dbReference>
<dbReference type="Proteomes" id="UP000092544">
    <property type="component" value="Unassembled WGS sequence"/>
</dbReference>
<dbReference type="PROSITE" id="PS50883">
    <property type="entry name" value="EAL"/>
    <property type="match status" value="1"/>
</dbReference>
<dbReference type="InterPro" id="IPR029016">
    <property type="entry name" value="GAF-like_dom_sf"/>
</dbReference>
<dbReference type="SMART" id="SM00052">
    <property type="entry name" value="EAL"/>
    <property type="match status" value="1"/>
</dbReference>
<dbReference type="RefSeq" id="WP_083200891.1">
    <property type="nucleotide sequence ID" value="NZ_FLOB01000003.1"/>
</dbReference>
<dbReference type="PANTHER" id="PTHR33121">
    <property type="entry name" value="CYCLIC DI-GMP PHOSPHODIESTERASE PDEF"/>
    <property type="match status" value="1"/>
</dbReference>
<dbReference type="SUPFAM" id="SSF55781">
    <property type="entry name" value="GAF domain-like"/>
    <property type="match status" value="1"/>
</dbReference>
<dbReference type="SUPFAM" id="SSF141868">
    <property type="entry name" value="EAL domain-like"/>
    <property type="match status" value="1"/>
</dbReference>
<keyword evidence="2" id="KW-0378">Hydrolase</keyword>
<name>A0A1A8TFX5_9GAMM</name>
<dbReference type="EMBL" id="FLOB01000003">
    <property type="protein sequence ID" value="SBS30834.1"/>
    <property type="molecule type" value="Genomic_DNA"/>
</dbReference>
<dbReference type="InterPro" id="IPR003018">
    <property type="entry name" value="GAF"/>
</dbReference>
<dbReference type="EC" id="3.1.4.52" evidence="2"/>
<dbReference type="CDD" id="cd01948">
    <property type="entry name" value="EAL"/>
    <property type="match status" value="1"/>
</dbReference>
<dbReference type="Gene3D" id="3.30.450.40">
    <property type="match status" value="1"/>
</dbReference>
<feature type="domain" description="EAL" evidence="1">
    <location>
        <begin position="179"/>
        <end position="425"/>
    </location>
</feature>
<dbReference type="InterPro" id="IPR035919">
    <property type="entry name" value="EAL_sf"/>
</dbReference>
<dbReference type="InterPro" id="IPR001633">
    <property type="entry name" value="EAL_dom"/>
</dbReference>
<accession>A0A1A8TFX5</accession>
<proteinExistence type="predicted"/>
<sequence>MGPHYKSDLIEPQKQAMLSIISGQSSNTITSHDPSYDLDYLINAVRVHLGMDVAFLSRFHNGQREIYQIDINHDNETALKSGHTDLCENTYCQLIVDKILPEIIPDTSLNDITKHLSITHQLNIGSYIGVPIVFSDESVYGTLCCFSEKPDPTLSLKDLSLMKLFAKVAARNLEERIKQNTIKQTLRNQITTIFQNQLLSIVFQPIYDIVKKRVLGFECLSRFNIEPIQSPDYWFDLAEQAGLGEELEMFAIETALKHLEYIPDCFYITLNISPKHLYSERFRELFDTAPLHRIVLEVTEREVIDDYRAFQEALKPFRRRGMRLAVDDAGAGFASFHHILELQADIIKLDRSLISNVNADNGRRALITALTSFAKETNSKVLGEGVETQEESDTLKYLGVEKIQGYYLCHPVPLSEALTFSFDLNKQNERKAE</sequence>
<gene>
    <name evidence="2" type="primary">adrB</name>
    <name evidence="2" type="ORF">MSP8886_01943</name>
</gene>
<dbReference type="STRING" id="1792290.MSP8886_01943"/>
<dbReference type="GO" id="GO:0071111">
    <property type="term" value="F:cyclic-guanylate-specific phosphodiesterase activity"/>
    <property type="evidence" value="ECO:0007669"/>
    <property type="project" value="UniProtKB-EC"/>
</dbReference>